<dbReference type="CDD" id="cd02209">
    <property type="entry name" value="cupin_XRE_C"/>
    <property type="match status" value="1"/>
</dbReference>
<dbReference type="SUPFAM" id="SSF47413">
    <property type="entry name" value="lambda repressor-like DNA-binding domains"/>
    <property type="match status" value="1"/>
</dbReference>
<reference evidence="4" key="2">
    <citation type="journal article" date="2019" name="MicrobiologyOpen">
        <title>High-quality draft genome sequence of Gaiella occulta isolated from a 150 meter deep mineral water borehole and comparison with the genome sequences of other deep-branching lineages of the phylum Actinobacteria.</title>
        <authorList>
            <person name="Severino R."/>
            <person name="Froufe H.J.C."/>
            <person name="Barroso C."/>
            <person name="Albuquerque L."/>
            <person name="Lobo-da-Cunha A."/>
            <person name="da Costa M.S."/>
            <person name="Egas C."/>
        </authorList>
    </citation>
    <scope>NUCLEOTIDE SEQUENCE [LARGE SCALE GENOMIC DNA]</scope>
    <source>
        <strain evidence="4">F2-233</strain>
    </source>
</reference>
<dbReference type="InterPro" id="IPR010982">
    <property type="entry name" value="Lambda_DNA-bd_dom_sf"/>
</dbReference>
<dbReference type="Gene3D" id="2.60.120.10">
    <property type="entry name" value="Jelly Rolls"/>
    <property type="match status" value="1"/>
</dbReference>
<evidence type="ECO:0000313" key="4">
    <source>
        <dbReference type="Proteomes" id="UP000254134"/>
    </source>
</evidence>
<comment type="caution">
    <text evidence="3">The sequence shown here is derived from an EMBL/GenBank/DDBJ whole genome shotgun (WGS) entry which is preliminary data.</text>
</comment>
<dbReference type="Gene3D" id="1.10.260.40">
    <property type="entry name" value="lambda repressor-like DNA-binding domains"/>
    <property type="match status" value="1"/>
</dbReference>
<dbReference type="Pfam" id="PF13560">
    <property type="entry name" value="HTH_31"/>
    <property type="match status" value="1"/>
</dbReference>
<dbReference type="GO" id="GO:0003700">
    <property type="term" value="F:DNA-binding transcription factor activity"/>
    <property type="evidence" value="ECO:0007669"/>
    <property type="project" value="TreeGrafter"/>
</dbReference>
<sequence>MLHDMTETVAQGNGRATSTPRVGDVIRQLRHQRGLSLRALAKQSGLSQSFLGAVERGRSDIAVGRLAQVAAVLGHDVASLLGYSLRQTTPVLVQPEEHVKVERGEGTELRAFRIPGTNLEFMVATFGPRAQFADAVTHAGLDVMYVAEGELVLVVDGVDYLVRAGECAVWPSSHAHAVRNDADEPARAIGFTTETVY</sequence>
<evidence type="ECO:0000256" key="1">
    <source>
        <dbReference type="ARBA" id="ARBA00023125"/>
    </source>
</evidence>
<dbReference type="EMBL" id="QQZY01000001">
    <property type="protein sequence ID" value="RDI75892.1"/>
    <property type="molecule type" value="Genomic_DNA"/>
</dbReference>
<dbReference type="GO" id="GO:0003677">
    <property type="term" value="F:DNA binding"/>
    <property type="evidence" value="ECO:0007669"/>
    <property type="project" value="UniProtKB-KW"/>
</dbReference>
<dbReference type="InterPro" id="IPR001387">
    <property type="entry name" value="Cro/C1-type_HTH"/>
</dbReference>
<dbReference type="Pfam" id="PF07883">
    <property type="entry name" value="Cupin_2"/>
    <property type="match status" value="1"/>
</dbReference>
<protein>
    <submittedName>
        <fullName evidence="3">Cupin domain-containing protein</fullName>
    </submittedName>
</protein>
<accession>A0A7M2Z215</accession>
<gene>
    <name evidence="3" type="ORF">Gocc_0311</name>
</gene>
<dbReference type="Proteomes" id="UP000254134">
    <property type="component" value="Unassembled WGS sequence"/>
</dbReference>
<dbReference type="InterPro" id="IPR013096">
    <property type="entry name" value="Cupin_2"/>
</dbReference>
<dbReference type="SUPFAM" id="SSF51182">
    <property type="entry name" value="RmlC-like cupins"/>
    <property type="match status" value="1"/>
</dbReference>
<name>A0A7M2Z215_9ACTN</name>
<dbReference type="InterPro" id="IPR050807">
    <property type="entry name" value="TransReg_Diox_bact_type"/>
</dbReference>
<dbReference type="PANTHER" id="PTHR46797">
    <property type="entry name" value="HTH-TYPE TRANSCRIPTIONAL REGULATOR"/>
    <property type="match status" value="1"/>
</dbReference>
<dbReference type="PROSITE" id="PS50943">
    <property type="entry name" value="HTH_CROC1"/>
    <property type="match status" value="1"/>
</dbReference>
<dbReference type="AlphaFoldDB" id="A0A7M2Z215"/>
<dbReference type="CDD" id="cd00093">
    <property type="entry name" value="HTH_XRE"/>
    <property type="match status" value="1"/>
</dbReference>
<evidence type="ECO:0000313" key="3">
    <source>
        <dbReference type="EMBL" id="RDI75892.1"/>
    </source>
</evidence>
<dbReference type="PANTHER" id="PTHR46797:SF1">
    <property type="entry name" value="METHYLPHOSPHONATE SYNTHASE"/>
    <property type="match status" value="1"/>
</dbReference>
<keyword evidence="1" id="KW-0238">DNA-binding</keyword>
<dbReference type="InterPro" id="IPR011051">
    <property type="entry name" value="RmlC_Cupin_sf"/>
</dbReference>
<dbReference type="GO" id="GO:0005829">
    <property type="term" value="C:cytosol"/>
    <property type="evidence" value="ECO:0007669"/>
    <property type="project" value="TreeGrafter"/>
</dbReference>
<evidence type="ECO:0000259" key="2">
    <source>
        <dbReference type="PROSITE" id="PS50943"/>
    </source>
</evidence>
<reference evidence="3 4" key="1">
    <citation type="submission" date="2018-07" db="EMBL/GenBank/DDBJ databases">
        <title>High-quality-draft genome sequence of Gaiella occulta.</title>
        <authorList>
            <person name="Severino R."/>
            <person name="Froufe H.J.C."/>
            <person name="Rainey F.A."/>
            <person name="Barroso C."/>
            <person name="Albuquerque L."/>
            <person name="Lobo-Da-Cunha A."/>
            <person name="Da Costa M.S."/>
            <person name="Egas C."/>
        </authorList>
    </citation>
    <scope>NUCLEOTIDE SEQUENCE [LARGE SCALE GENOMIC DNA]</scope>
    <source>
        <strain evidence="3 4">F2-233</strain>
    </source>
</reference>
<proteinExistence type="predicted"/>
<keyword evidence="4" id="KW-1185">Reference proteome</keyword>
<dbReference type="InterPro" id="IPR014710">
    <property type="entry name" value="RmlC-like_jellyroll"/>
</dbReference>
<dbReference type="SMART" id="SM00530">
    <property type="entry name" value="HTH_XRE"/>
    <property type="match status" value="1"/>
</dbReference>
<feature type="domain" description="HTH cro/C1-type" evidence="2">
    <location>
        <begin position="26"/>
        <end position="80"/>
    </location>
</feature>
<organism evidence="3 4">
    <name type="scientific">Gaiella occulta</name>
    <dbReference type="NCBI Taxonomy" id="1002870"/>
    <lineage>
        <taxon>Bacteria</taxon>
        <taxon>Bacillati</taxon>
        <taxon>Actinomycetota</taxon>
        <taxon>Thermoleophilia</taxon>
        <taxon>Gaiellales</taxon>
        <taxon>Gaiellaceae</taxon>
        <taxon>Gaiella</taxon>
    </lineage>
</organism>